<comment type="similarity">
    <text evidence="1">Belongs to the iron-sulfur cluster assembly SufBD family.</text>
</comment>
<dbReference type="SUPFAM" id="SSF101960">
    <property type="entry name" value="Stabilizer of iron transporter SufD"/>
    <property type="match status" value="1"/>
</dbReference>
<reference evidence="3 4" key="1">
    <citation type="submission" date="2018-08" db="EMBL/GenBank/DDBJ databases">
        <title>The metabolism and importance of syntrophic acetate oxidation coupled to methane or sulfide production in haloalkaline environments.</title>
        <authorList>
            <person name="Timmers P.H.A."/>
            <person name="Vavourakis C.D."/>
            <person name="Sorokin D.Y."/>
            <person name="Sinninghe Damste J.S."/>
            <person name="Muyzer G."/>
            <person name="Stams A.J.M."/>
            <person name="Plugge C.M."/>
        </authorList>
    </citation>
    <scope>NUCLEOTIDE SEQUENCE [LARGE SCALE GENOMIC DNA]</scope>
    <source>
        <strain evidence="3">MSAO_Bac1</strain>
    </source>
</reference>
<accession>A0A424YDE0</accession>
<dbReference type="Proteomes" id="UP000285138">
    <property type="component" value="Unassembled WGS sequence"/>
</dbReference>
<dbReference type="GO" id="GO:0016226">
    <property type="term" value="P:iron-sulfur cluster assembly"/>
    <property type="evidence" value="ECO:0007669"/>
    <property type="project" value="InterPro"/>
</dbReference>
<evidence type="ECO:0000313" key="4">
    <source>
        <dbReference type="Proteomes" id="UP000285138"/>
    </source>
</evidence>
<gene>
    <name evidence="3" type="ORF">D5R97_06010</name>
</gene>
<dbReference type="InterPro" id="IPR037284">
    <property type="entry name" value="SUF_FeS_clus_asmbl_SufBD_sf"/>
</dbReference>
<comment type="caution">
    <text evidence="3">The sequence shown here is derived from an EMBL/GenBank/DDBJ whole genome shotgun (WGS) entry which is preliminary data.</text>
</comment>
<sequence length="307" mass="34102">MKLSAVDKKLLEEVADLHTVPQGAYNIRKDGEGFSRHSTENIEIRPKEDKPGIDIIVKPGTKDESVHIPVLVTKGGFKDLVYNTFEIGEESDVLIVAGCGIHNASEEESRHEGIHNIFVRKGARLRYVEKHYGQGEGKGERVLNPQTIIEVEEGGTAELELVQIRGVDSTNRVSEANLHKNAKMIMTERLLTHGKQQARSDVIVNLRGPESFTQVTSRSVAQGESEQIFYPRVIAYEKARGYVECDSIIMDQARVRSVPEIAAYHPEAELTHEAAIGKIAGEQLLKLMTLGLAEDEAVEKILEGFLR</sequence>
<dbReference type="EMBL" id="QZAA01000160">
    <property type="protein sequence ID" value="RQD75404.1"/>
    <property type="molecule type" value="Genomic_DNA"/>
</dbReference>
<name>A0A424YDE0_9FIRM</name>
<evidence type="ECO:0000313" key="3">
    <source>
        <dbReference type="EMBL" id="RQD75404.1"/>
    </source>
</evidence>
<dbReference type="InterPro" id="IPR055346">
    <property type="entry name" value="Fe-S_cluster_assembly_SufBD"/>
</dbReference>
<evidence type="ECO:0000256" key="1">
    <source>
        <dbReference type="ARBA" id="ARBA00043967"/>
    </source>
</evidence>
<dbReference type="PANTHER" id="PTHR30508">
    <property type="entry name" value="FES CLUSTER ASSEMBLY PROTEIN SUF"/>
    <property type="match status" value="1"/>
</dbReference>
<evidence type="ECO:0000259" key="2">
    <source>
        <dbReference type="Pfam" id="PF01458"/>
    </source>
</evidence>
<feature type="domain" description="SUF system FeS cluster assembly SufBD core" evidence="2">
    <location>
        <begin position="86"/>
        <end position="305"/>
    </location>
</feature>
<protein>
    <submittedName>
        <fullName evidence="3">SufD family Fe-S cluster assembly protein</fullName>
    </submittedName>
</protein>
<dbReference type="PANTHER" id="PTHR30508:SF1">
    <property type="entry name" value="UPF0051 PROTEIN ABCI8, CHLOROPLASTIC-RELATED"/>
    <property type="match status" value="1"/>
</dbReference>
<dbReference type="Pfam" id="PF01458">
    <property type="entry name" value="SUFBD_core"/>
    <property type="match status" value="1"/>
</dbReference>
<organism evidence="3 4">
    <name type="scientific">Candidatus Syntrophonatronum acetioxidans</name>
    <dbReference type="NCBI Taxonomy" id="1795816"/>
    <lineage>
        <taxon>Bacteria</taxon>
        <taxon>Bacillati</taxon>
        <taxon>Bacillota</taxon>
        <taxon>Clostridia</taxon>
        <taxon>Eubacteriales</taxon>
        <taxon>Syntrophomonadaceae</taxon>
        <taxon>Candidatus Syntrophonatronum</taxon>
    </lineage>
</organism>
<dbReference type="InterPro" id="IPR000825">
    <property type="entry name" value="SUF_FeS_clus_asmbl_SufBD_core"/>
</dbReference>
<proteinExistence type="inferred from homology"/>
<dbReference type="AlphaFoldDB" id="A0A424YDE0"/>